<reference evidence="2 3" key="1">
    <citation type="journal article" date="2014" name="Genome Announc.">
        <title>Draft genome sequences of eight enterohepatic helicobacter species isolated from both laboratory and wild rodents.</title>
        <authorList>
            <person name="Sheh A."/>
            <person name="Shen Z."/>
            <person name="Fox J.G."/>
        </authorList>
    </citation>
    <scope>NUCLEOTIDE SEQUENCE [LARGE SCALE GENOMIC DNA]</scope>
    <source>
        <strain evidence="2 3">MIT 96-1001</strain>
    </source>
</reference>
<evidence type="ECO:0000259" key="1">
    <source>
        <dbReference type="Pfam" id="PF01973"/>
    </source>
</evidence>
<dbReference type="Gene3D" id="3.90.1480.10">
    <property type="entry name" value="Alpha-2,3-sialyltransferase"/>
    <property type="match status" value="1"/>
</dbReference>
<gene>
    <name evidence="2" type="ORF">LS74_005090</name>
</gene>
<feature type="domain" description="6-hydroxymethylpterin diphosphokinase MptE-like" evidence="1">
    <location>
        <begin position="24"/>
        <end position="211"/>
    </location>
</feature>
<proteinExistence type="predicted"/>
<evidence type="ECO:0000313" key="3">
    <source>
        <dbReference type="Proteomes" id="UP000029921"/>
    </source>
</evidence>
<sequence>MSFKRNLKLRTIKGASFLWYMQNFIRNGTFTPSIRKLHPTRKRVFVLGNGPSLNNDVPPHIEQLKNEDVMMVNQAITHSLALEIKPRYYVLMDPAYWGFYTDEEDTEDKFITACVQELDKSLEQVDWDMTILAPYHYYKTRTGKGIAPSNPHIQIATFNAVELYTFFRFQNWLYRHNFAIPSGINVLIAALSCAITMKYEHIYLLGADSNWHTQLGVDSDNRVYCLDTHYYHNDAQKCYTPYPLSFHMECITAAFKAYDMLGKNFPQISNLSSISMIDAFPRSTLFSIFNGGGAVDKRNVILAHLVLVFYPHQRGINAA</sequence>
<evidence type="ECO:0000313" key="2">
    <source>
        <dbReference type="EMBL" id="TLD92422.1"/>
    </source>
</evidence>
<name>A0A4V6I1H6_9HELI</name>
<comment type="caution">
    <text evidence="2">The sequence shown here is derived from an EMBL/GenBank/DDBJ whole genome shotgun (WGS) entry which is preliminary data.</text>
</comment>
<dbReference type="EMBL" id="JRPE02000006">
    <property type="protein sequence ID" value="TLD92422.1"/>
    <property type="molecule type" value="Genomic_DNA"/>
</dbReference>
<dbReference type="InterPro" id="IPR002826">
    <property type="entry name" value="MptE-like"/>
</dbReference>
<keyword evidence="3" id="KW-1185">Reference proteome</keyword>
<dbReference type="Pfam" id="PF01973">
    <property type="entry name" value="MptE-like"/>
    <property type="match status" value="1"/>
</dbReference>
<dbReference type="AlphaFoldDB" id="A0A4V6I1H6"/>
<protein>
    <submittedName>
        <fullName evidence="2">DUF115 domain-containing protein</fullName>
    </submittedName>
</protein>
<accession>A0A4V6I1H6</accession>
<organism evidence="2 3">
    <name type="scientific">Helicobacter magdeburgensis</name>
    <dbReference type="NCBI Taxonomy" id="471858"/>
    <lineage>
        <taxon>Bacteria</taxon>
        <taxon>Pseudomonadati</taxon>
        <taxon>Campylobacterota</taxon>
        <taxon>Epsilonproteobacteria</taxon>
        <taxon>Campylobacterales</taxon>
        <taxon>Helicobacteraceae</taxon>
        <taxon>Helicobacter</taxon>
    </lineage>
</organism>
<dbReference type="Proteomes" id="UP000029921">
    <property type="component" value="Unassembled WGS sequence"/>
</dbReference>